<organism evidence="2 3">
    <name type="scientific">Trachymyrmex cornetzi</name>
    <dbReference type="NCBI Taxonomy" id="471704"/>
    <lineage>
        <taxon>Eukaryota</taxon>
        <taxon>Metazoa</taxon>
        <taxon>Ecdysozoa</taxon>
        <taxon>Arthropoda</taxon>
        <taxon>Hexapoda</taxon>
        <taxon>Insecta</taxon>
        <taxon>Pterygota</taxon>
        <taxon>Neoptera</taxon>
        <taxon>Endopterygota</taxon>
        <taxon>Hymenoptera</taxon>
        <taxon>Apocrita</taxon>
        <taxon>Aculeata</taxon>
        <taxon>Formicoidea</taxon>
        <taxon>Formicidae</taxon>
        <taxon>Myrmicinae</taxon>
        <taxon>Trachymyrmex</taxon>
    </lineage>
</organism>
<protein>
    <submittedName>
        <fullName evidence="2">Uncharacterized protein</fullName>
    </submittedName>
</protein>
<evidence type="ECO:0000256" key="1">
    <source>
        <dbReference type="SAM" id="MobiDB-lite"/>
    </source>
</evidence>
<dbReference type="EMBL" id="KQ979074">
    <property type="protein sequence ID" value="KYN22963.1"/>
    <property type="molecule type" value="Genomic_DNA"/>
</dbReference>
<gene>
    <name evidence="2" type="ORF">ALC57_04746</name>
</gene>
<dbReference type="Proteomes" id="UP000078492">
    <property type="component" value="Unassembled WGS sequence"/>
</dbReference>
<feature type="region of interest" description="Disordered" evidence="1">
    <location>
        <begin position="797"/>
        <end position="825"/>
    </location>
</feature>
<feature type="compositionally biased region" description="Basic and acidic residues" evidence="1">
    <location>
        <begin position="242"/>
        <end position="252"/>
    </location>
</feature>
<feature type="region of interest" description="Disordered" evidence="1">
    <location>
        <begin position="756"/>
        <end position="775"/>
    </location>
</feature>
<reference evidence="2 3" key="1">
    <citation type="submission" date="2015-09" db="EMBL/GenBank/DDBJ databases">
        <title>Trachymyrmex cornetzi WGS genome.</title>
        <authorList>
            <person name="Nygaard S."/>
            <person name="Hu H."/>
            <person name="Boomsma J."/>
            <person name="Zhang G."/>
        </authorList>
    </citation>
    <scope>NUCLEOTIDE SEQUENCE [LARGE SCALE GENOMIC DNA]</scope>
    <source>
        <strain evidence="2">Tcor2-1</strain>
        <tissue evidence="2">Whole body</tissue>
    </source>
</reference>
<feature type="region of interest" description="Disordered" evidence="1">
    <location>
        <begin position="242"/>
        <end position="265"/>
    </location>
</feature>
<keyword evidence="3" id="KW-1185">Reference proteome</keyword>
<accession>A0A195ECM5</accession>
<evidence type="ECO:0000313" key="2">
    <source>
        <dbReference type="EMBL" id="KYN22963.1"/>
    </source>
</evidence>
<proteinExistence type="predicted"/>
<sequence>MDRSFAHSPQRSKLIALFMKRRTTAMRPGTLLPASFCGLKQLKPLYTPTHTARSIGINFWSGAHNDHVLVILLYNPGNSFSLTGTRKPAGTQTRDFDPLSLSYPSQDHIIGGTTIKAYALETSHSKIEKHRHHAEQLIQPEILTAELSTDLPQDGKKSRGYKNSPLLYSGATYNVRDFISQEDNKSLDKSYGDGSSNEICAFKLDQGKIDELANDYSETCASSSRESAIQKESCKETVKNNRTLSKNEDESQCKSNRKRKTRRKMPDGVIIDLSNDVYGISRGGIKISIISAHNLVPEMKFVAVPKKQYSTWNHSPRKMMKKMIDNSILTVLCSENGNKVKKTQRSTKRKYRNYSRKSMNNILHKNANTTVDAPKKFKNTLNGQQKLHVKNNMQSLCMPHEIFDSMQCCHHDNAMVDIDNVRYPILNTDETCVDTGKCTTNYCCSIFNGTHQEYHICREDYNTDGSDFNAEMQTDWMAECFYPEYTRTKRCRCFYDSNECDSNINMQQDHCLLMSRTARLFENSALPRKHQREEVERLESDIAPEFATEADEYSPDGVERCTNCDGEKGSLASTNRKLAEPGGSVTDLHDSRPVDASLYEIDTRPGKNGWRTTTTTVPSTRGIQARGKTTVSDGIAQTALSRNRRVQTSIPRKKENPSAEWIIGRGDSYPIARKRGDKEAQEPGNGRSNLVAKLSRMFYRSQTKSDNINADGKHHETRDYSLWTSLQMGKIWSQVHDACKNVVKLAAASVGRVVKDAPKSERSQRNPVEVADATLDESTSSCAGKICGETCRKNLMRSKSEEKTEARQERTVGDVGKYHGDTEAPMRKNSRTIAPTRHDMQKHAYQSTKKEENGESCVNYSGTINSDQSFTHLPVALTESSKLVTYIQQITRTYLSQLKKYM</sequence>
<dbReference type="AlphaFoldDB" id="A0A195ECM5"/>
<feature type="compositionally biased region" description="Basic and acidic residues" evidence="1">
    <location>
        <begin position="798"/>
        <end position="825"/>
    </location>
</feature>
<evidence type="ECO:0000313" key="3">
    <source>
        <dbReference type="Proteomes" id="UP000078492"/>
    </source>
</evidence>
<name>A0A195ECM5_9HYME</name>